<dbReference type="Proteomes" id="UP000019148">
    <property type="component" value="Unassembled WGS sequence"/>
</dbReference>
<dbReference type="AlphaFoldDB" id="W6TI71"/>
<gene>
    <name evidence="1" type="ORF">BDCR2A_00171</name>
</gene>
<dbReference type="PATRIC" id="fig|1432657.3.peg.166"/>
<name>W6TI71_9SPIR</name>
<sequence>MNRDFIVSSIDKAFDFLVDNFANSSGIGFAKVIDFFMKI</sequence>
<evidence type="ECO:0000313" key="1">
    <source>
        <dbReference type="EMBL" id="ETZ18198.1"/>
    </source>
</evidence>
<accession>W6TI71</accession>
<dbReference type="EMBL" id="AZIT01000001">
    <property type="protein sequence ID" value="ETZ18198.1"/>
    <property type="molecule type" value="Genomic_DNA"/>
</dbReference>
<protein>
    <submittedName>
        <fullName evidence="1">Uncharacterized protein</fullName>
    </submittedName>
</protein>
<evidence type="ECO:0000313" key="2">
    <source>
        <dbReference type="Proteomes" id="UP000019148"/>
    </source>
</evidence>
<organism evidence="1 2">
    <name type="scientific">Borrelia duttonii CR2A</name>
    <dbReference type="NCBI Taxonomy" id="1432657"/>
    <lineage>
        <taxon>Bacteria</taxon>
        <taxon>Pseudomonadati</taxon>
        <taxon>Spirochaetota</taxon>
        <taxon>Spirochaetia</taxon>
        <taxon>Spirochaetales</taxon>
        <taxon>Borreliaceae</taxon>
        <taxon>Borrelia</taxon>
    </lineage>
</organism>
<proteinExistence type="predicted"/>
<reference evidence="1 2" key="1">
    <citation type="submission" date="2013-12" db="EMBL/GenBank/DDBJ databases">
        <title>Comparative genomics of relapsing fever spirochetes.</title>
        <authorList>
            <person name="Schwan T.G."/>
            <person name="Raffel S.J."/>
            <person name="Porcella S.F."/>
        </authorList>
    </citation>
    <scope>NUCLEOTIDE SEQUENCE [LARGE SCALE GENOMIC DNA]</scope>
    <source>
        <strain evidence="1 2">CR2A</strain>
    </source>
</reference>
<comment type="caution">
    <text evidence="1">The sequence shown here is derived from an EMBL/GenBank/DDBJ whole genome shotgun (WGS) entry which is preliminary data.</text>
</comment>